<sequence>MTGEQSLRIRTVDSVVDSNVRLIYATEGQNETELGYINVLTGDFYPSDLKEKVDDLLTKNAAISRGDKIALGLAIHAVSSMDKL</sequence>
<organism evidence="1 2">
    <name type="scientific">Candidatus Roizmanbacteria bacterium RIFCSPHIGHO2_02_FULL_38_11</name>
    <dbReference type="NCBI Taxonomy" id="1802039"/>
    <lineage>
        <taxon>Bacteria</taxon>
        <taxon>Candidatus Roizmaniibacteriota</taxon>
    </lineage>
</organism>
<protein>
    <submittedName>
        <fullName evidence="1">Uncharacterized protein</fullName>
    </submittedName>
</protein>
<accession>A0A1F7H218</accession>
<evidence type="ECO:0000313" key="2">
    <source>
        <dbReference type="Proteomes" id="UP000177913"/>
    </source>
</evidence>
<gene>
    <name evidence="1" type="ORF">A3C25_00070</name>
</gene>
<comment type="caution">
    <text evidence="1">The sequence shown here is derived from an EMBL/GenBank/DDBJ whole genome shotgun (WGS) entry which is preliminary data.</text>
</comment>
<name>A0A1F7H218_9BACT</name>
<evidence type="ECO:0000313" key="1">
    <source>
        <dbReference type="EMBL" id="OGK25490.1"/>
    </source>
</evidence>
<reference evidence="1 2" key="1">
    <citation type="journal article" date="2016" name="Nat. Commun.">
        <title>Thousands of microbial genomes shed light on interconnected biogeochemical processes in an aquifer system.</title>
        <authorList>
            <person name="Anantharaman K."/>
            <person name="Brown C.T."/>
            <person name="Hug L.A."/>
            <person name="Sharon I."/>
            <person name="Castelle C.J."/>
            <person name="Probst A.J."/>
            <person name="Thomas B.C."/>
            <person name="Singh A."/>
            <person name="Wilkins M.J."/>
            <person name="Karaoz U."/>
            <person name="Brodie E.L."/>
            <person name="Williams K.H."/>
            <person name="Hubbard S.S."/>
            <person name="Banfield J.F."/>
        </authorList>
    </citation>
    <scope>NUCLEOTIDE SEQUENCE [LARGE SCALE GENOMIC DNA]</scope>
</reference>
<dbReference type="EMBL" id="MFZO01000007">
    <property type="protein sequence ID" value="OGK25490.1"/>
    <property type="molecule type" value="Genomic_DNA"/>
</dbReference>
<proteinExistence type="predicted"/>
<dbReference type="Proteomes" id="UP000177913">
    <property type="component" value="Unassembled WGS sequence"/>
</dbReference>
<dbReference type="AlphaFoldDB" id="A0A1F7H218"/>